<gene>
    <name evidence="14" type="ORF">DA73_0201975</name>
</gene>
<evidence type="ECO:0000256" key="12">
    <source>
        <dbReference type="RuleBase" id="RU362085"/>
    </source>
</evidence>
<evidence type="ECO:0000259" key="13">
    <source>
        <dbReference type="PROSITE" id="PS51199"/>
    </source>
</evidence>
<dbReference type="EMBL" id="JHEG02000007">
    <property type="protein sequence ID" value="KIE13785.1"/>
    <property type="molecule type" value="Genomic_DNA"/>
</dbReference>
<accession>A0A0C1RP32</accession>
<keyword evidence="8 12" id="KW-0238">DNA-binding</keyword>
<dbReference type="SUPFAM" id="SSF52540">
    <property type="entry name" value="P-loop containing nucleoside triphosphate hydrolases"/>
    <property type="match status" value="1"/>
</dbReference>
<dbReference type="InterPro" id="IPR036185">
    <property type="entry name" value="DNA_heli_DnaB-like_N_sf"/>
</dbReference>
<dbReference type="Gene3D" id="3.40.50.300">
    <property type="entry name" value="P-loop containing nucleotide triphosphate hydrolases"/>
    <property type="match status" value="1"/>
</dbReference>
<dbReference type="GO" id="GO:0016887">
    <property type="term" value="F:ATP hydrolysis activity"/>
    <property type="evidence" value="ECO:0007669"/>
    <property type="project" value="RHEA"/>
</dbReference>
<dbReference type="GO" id="GO:0005524">
    <property type="term" value="F:ATP binding"/>
    <property type="evidence" value="ECO:0007669"/>
    <property type="project" value="UniProtKB-UniRule"/>
</dbReference>
<dbReference type="Gene3D" id="1.10.860.10">
    <property type="entry name" value="DNAb Helicase, Chain A"/>
    <property type="match status" value="1"/>
</dbReference>
<dbReference type="InterPro" id="IPR007693">
    <property type="entry name" value="DNA_helicase_DnaB-like_N"/>
</dbReference>
<evidence type="ECO:0000256" key="7">
    <source>
        <dbReference type="ARBA" id="ARBA00022840"/>
    </source>
</evidence>
<evidence type="ECO:0000256" key="8">
    <source>
        <dbReference type="ARBA" id="ARBA00023125"/>
    </source>
</evidence>
<dbReference type="Pfam" id="PF00772">
    <property type="entry name" value="DnaB"/>
    <property type="match status" value="1"/>
</dbReference>
<reference evidence="14" key="1">
    <citation type="journal article" date="2015" name="Genome Announc.">
        <title>Draft Genome Sequence of Tolypothrix boutellei Strain VB521301.</title>
        <authorList>
            <person name="Chandrababunaidu M.M."/>
            <person name="Singh D."/>
            <person name="Sen D."/>
            <person name="Bhan S."/>
            <person name="Das S."/>
            <person name="Gupta A."/>
            <person name="Adhikary S.P."/>
            <person name="Tripathy S."/>
        </authorList>
    </citation>
    <scope>NUCLEOTIDE SEQUENCE</scope>
    <source>
        <strain evidence="14">VB521301</strain>
    </source>
</reference>
<keyword evidence="5 12" id="KW-0378">Hydrolase</keyword>
<organism evidence="14">
    <name type="scientific">Tolypothrix bouteillei VB521301</name>
    <dbReference type="NCBI Taxonomy" id="1479485"/>
    <lineage>
        <taxon>Bacteria</taxon>
        <taxon>Bacillati</taxon>
        <taxon>Cyanobacteriota</taxon>
        <taxon>Cyanophyceae</taxon>
        <taxon>Nostocales</taxon>
        <taxon>Tolypothrichaceae</taxon>
        <taxon>Tolypothrix</taxon>
    </lineage>
</organism>
<keyword evidence="7 12" id="KW-0067">ATP-binding</keyword>
<comment type="caution">
    <text evidence="14">The sequence shown here is derived from an EMBL/GenBank/DDBJ whole genome shotgun (WGS) entry which is preliminary data.</text>
</comment>
<feature type="domain" description="SF4 helicase" evidence="13">
    <location>
        <begin position="190"/>
        <end position="455"/>
    </location>
</feature>
<dbReference type="PROSITE" id="PS51199">
    <property type="entry name" value="SF4_HELICASE"/>
    <property type="match status" value="1"/>
</dbReference>
<evidence type="ECO:0000313" key="14">
    <source>
        <dbReference type="EMBL" id="KIE13785.1"/>
    </source>
</evidence>
<proteinExistence type="inferred from homology"/>
<dbReference type="GO" id="GO:1990077">
    <property type="term" value="C:primosome complex"/>
    <property type="evidence" value="ECO:0007669"/>
    <property type="project" value="UniProtKB-UniRule"/>
</dbReference>
<evidence type="ECO:0000256" key="10">
    <source>
        <dbReference type="ARBA" id="ARBA00048954"/>
    </source>
</evidence>
<dbReference type="GO" id="GO:0006269">
    <property type="term" value="P:DNA replication, synthesis of primer"/>
    <property type="evidence" value="ECO:0007669"/>
    <property type="project" value="UniProtKB-UniRule"/>
</dbReference>
<dbReference type="GO" id="GO:0005829">
    <property type="term" value="C:cytosol"/>
    <property type="evidence" value="ECO:0007669"/>
    <property type="project" value="TreeGrafter"/>
</dbReference>
<dbReference type="InterPro" id="IPR016136">
    <property type="entry name" value="DNA_helicase_N/primase_C"/>
</dbReference>
<dbReference type="PANTHER" id="PTHR30153:SF2">
    <property type="entry name" value="REPLICATIVE DNA HELICASE"/>
    <property type="match status" value="1"/>
</dbReference>
<dbReference type="InterPro" id="IPR027417">
    <property type="entry name" value="P-loop_NTPase"/>
</dbReference>
<keyword evidence="3 12" id="KW-0235">DNA replication</keyword>
<evidence type="ECO:0000256" key="3">
    <source>
        <dbReference type="ARBA" id="ARBA00022705"/>
    </source>
</evidence>
<evidence type="ECO:0000256" key="9">
    <source>
        <dbReference type="ARBA" id="ARBA00023235"/>
    </source>
</evidence>
<dbReference type="EC" id="5.6.2.3" evidence="11 12"/>
<dbReference type="CDD" id="cd00984">
    <property type="entry name" value="DnaB_C"/>
    <property type="match status" value="1"/>
</dbReference>
<comment type="catalytic activity">
    <reaction evidence="10 12">
        <text>ATP + H2O = ADP + phosphate + H(+)</text>
        <dbReference type="Rhea" id="RHEA:13065"/>
        <dbReference type="ChEBI" id="CHEBI:15377"/>
        <dbReference type="ChEBI" id="CHEBI:15378"/>
        <dbReference type="ChEBI" id="CHEBI:30616"/>
        <dbReference type="ChEBI" id="CHEBI:43474"/>
        <dbReference type="ChEBI" id="CHEBI:456216"/>
        <dbReference type="EC" id="5.6.2.3"/>
    </reaction>
</comment>
<comment type="function">
    <text evidence="12">The main replicative DNA helicase, it participates in initiation and elongation during chromosome replication. Travels ahead of the DNA replisome, separating dsDNA into templates for DNA synthesis. A processive ATP-dependent 5'-3' DNA helicase it has DNA-dependent ATPase activity.</text>
</comment>
<evidence type="ECO:0000256" key="1">
    <source>
        <dbReference type="ARBA" id="ARBA00008428"/>
    </source>
</evidence>
<protein>
    <recommendedName>
        <fullName evidence="11 12">Replicative DNA helicase</fullName>
        <ecNumber evidence="11 12">5.6.2.3</ecNumber>
    </recommendedName>
</protein>
<name>A0A0C1RP32_9CYAN</name>
<comment type="similarity">
    <text evidence="1 12">Belongs to the helicase family. DnaB subfamily.</text>
</comment>
<dbReference type="OrthoDB" id="9773982at2"/>
<keyword evidence="6 12" id="KW-0347">Helicase</keyword>
<dbReference type="STRING" id="1479485.DA73_0201975"/>
<dbReference type="NCBIfam" id="TIGR00665">
    <property type="entry name" value="DnaB"/>
    <property type="match status" value="1"/>
</dbReference>
<evidence type="ECO:0000256" key="4">
    <source>
        <dbReference type="ARBA" id="ARBA00022741"/>
    </source>
</evidence>
<sequence length="456" mass="50213">MYARNDDNVLDFAAATGKLPPQNIEAEEAILGGILLDPDAFMRVGDRLKPEHFYISAHKDIYKACATLSALGKPTDFLSVSAWLSDNDLLTNIGGRNKLASLLDRTVSAVNIDALAELVLTKWTRRQFGKLANLCNEMQYKSDDEMTLDESFSTLLGAVMALQSGQSVDSTTHISDSLMECFQTLEDRVQGIAPATVPTDFYDLDDKFGGGLSRNDLVIVAGRPAMGKSAFAVGLAANIAKTGKPVAVFSLEMSKSQLAQRLLSAEAGVEANLIKSGKISESHWEPLSVAVGKLSEMPIYFNEYTTPSPGYFEGECRKIMAKTNNQLGLVVIDYLQLMDGDGDTRNNQLSQITRSLKLLAKRINAPVVALSQLSRNVEHRTNKRPQLADLRDSGALEQDADKVLMLYRDEYYQPDTFERGIAEVIIAKNREGETGTAKLLFDPHFTQFKNLARSQW</sequence>
<evidence type="ECO:0000256" key="2">
    <source>
        <dbReference type="ARBA" id="ARBA00022515"/>
    </source>
</evidence>
<keyword evidence="9" id="KW-0413">Isomerase</keyword>
<evidence type="ECO:0000256" key="11">
    <source>
        <dbReference type="NCBIfam" id="TIGR00665"/>
    </source>
</evidence>
<dbReference type="AlphaFoldDB" id="A0A0C1RP32"/>
<keyword evidence="4 12" id="KW-0547">Nucleotide-binding</keyword>
<dbReference type="Pfam" id="PF03796">
    <property type="entry name" value="DnaB_C"/>
    <property type="match status" value="1"/>
</dbReference>
<dbReference type="GO" id="GO:0043139">
    <property type="term" value="F:5'-3' DNA helicase activity"/>
    <property type="evidence" value="ECO:0007669"/>
    <property type="project" value="UniProtKB-EC"/>
</dbReference>
<dbReference type="GO" id="GO:0003677">
    <property type="term" value="F:DNA binding"/>
    <property type="evidence" value="ECO:0007669"/>
    <property type="project" value="UniProtKB-UniRule"/>
</dbReference>
<keyword evidence="2 12" id="KW-0639">Primosome</keyword>
<evidence type="ECO:0000256" key="5">
    <source>
        <dbReference type="ARBA" id="ARBA00022801"/>
    </source>
</evidence>
<evidence type="ECO:0000256" key="6">
    <source>
        <dbReference type="ARBA" id="ARBA00022806"/>
    </source>
</evidence>
<dbReference type="SUPFAM" id="SSF48024">
    <property type="entry name" value="N-terminal domain of DnaB helicase"/>
    <property type="match status" value="1"/>
</dbReference>
<dbReference type="InterPro" id="IPR007694">
    <property type="entry name" value="DNA_helicase_DnaB-like_C"/>
</dbReference>
<dbReference type="InterPro" id="IPR007692">
    <property type="entry name" value="DNA_helicase_DnaB"/>
</dbReference>
<dbReference type="PANTHER" id="PTHR30153">
    <property type="entry name" value="REPLICATIVE DNA HELICASE DNAB"/>
    <property type="match status" value="1"/>
</dbReference>